<dbReference type="Pfam" id="PF03888">
    <property type="entry name" value="MucB_RseB"/>
    <property type="match status" value="1"/>
</dbReference>
<feature type="domain" description="MucB/RseB N-terminal" evidence="7">
    <location>
        <begin position="75"/>
        <end position="255"/>
    </location>
</feature>
<dbReference type="Proteomes" id="UP000061468">
    <property type="component" value="Chromosome"/>
</dbReference>
<gene>
    <name evidence="9" type="ORF">AV942_13250</name>
</gene>
<feature type="signal peptide" evidence="6">
    <location>
        <begin position="1"/>
        <end position="22"/>
    </location>
</feature>
<evidence type="ECO:0000259" key="8">
    <source>
        <dbReference type="Pfam" id="PF17188"/>
    </source>
</evidence>
<sequence>MRCSSIVALFFISGAVVQTTHAQSSSAVSQVPRTSSQSPAVSDKAEVDPTQDAPHNFQVNETRDVTASAETQPQSASQWLAELQNIITNANFQVSFVQTIAGKETVPYLWRHGIMEDGSELEQLNLQNGPGRELIRINDVVSVFEPDVQPYSLRSKHINGPIPSALLYHPEQLAEAYEFVAVGRARVAGRSAQQIRIVSRDNTRFGYQLWLDESSGMLLKLNMLDLQGALLEQIQVTAFAISPTPAEYFSRINAASLPAPMALSTAPARAHKWDVTYLPAGMREIKQDTRRLALTGQVVEYKLFSDGLVDVSVYVQPADDALGETLALRNEVSTFLTLTDGKAQVTVVGEIPLQTANAIATSLRPVNN</sequence>
<dbReference type="PANTHER" id="PTHR38782:SF1">
    <property type="entry name" value="SIGMA-E FACTOR REGULATORY PROTEIN RSEB"/>
    <property type="match status" value="1"/>
</dbReference>
<feature type="region of interest" description="Disordered" evidence="5">
    <location>
        <begin position="24"/>
        <end position="56"/>
    </location>
</feature>
<dbReference type="Gene3D" id="2.50.20.10">
    <property type="entry name" value="Lipoprotein localisation LolA/LolB/LppX"/>
    <property type="match status" value="1"/>
</dbReference>
<evidence type="ECO:0000256" key="5">
    <source>
        <dbReference type="SAM" id="MobiDB-lite"/>
    </source>
</evidence>
<keyword evidence="3 6" id="KW-0732">Signal</keyword>
<name>A0AAC9F791_9ALTE</name>
<dbReference type="Gene3D" id="3.30.200.100">
    <property type="entry name" value="MucB/RseB, C-terminal domain"/>
    <property type="match status" value="1"/>
</dbReference>
<organism evidence="9 10">
    <name type="scientific">Alteromonas mediterranea</name>
    <dbReference type="NCBI Taxonomy" id="314275"/>
    <lineage>
        <taxon>Bacteria</taxon>
        <taxon>Pseudomonadati</taxon>
        <taxon>Pseudomonadota</taxon>
        <taxon>Gammaproteobacteria</taxon>
        <taxon>Alteromonadales</taxon>
        <taxon>Alteromonadaceae</taxon>
        <taxon>Alteromonas/Salinimonas group</taxon>
        <taxon>Alteromonas</taxon>
    </lineage>
</organism>
<feature type="compositionally biased region" description="Polar residues" evidence="5">
    <location>
        <begin position="24"/>
        <end position="40"/>
    </location>
</feature>
<dbReference type="PANTHER" id="PTHR38782">
    <property type="match status" value="1"/>
</dbReference>
<dbReference type="InterPro" id="IPR033434">
    <property type="entry name" value="MucB/RseB_N"/>
</dbReference>
<dbReference type="EMBL" id="CP013928">
    <property type="protein sequence ID" value="AMJ79195.1"/>
    <property type="molecule type" value="Genomic_DNA"/>
</dbReference>
<dbReference type="GO" id="GO:0032885">
    <property type="term" value="P:regulation of polysaccharide biosynthetic process"/>
    <property type="evidence" value="ECO:0007669"/>
    <property type="project" value="TreeGrafter"/>
</dbReference>
<dbReference type="InterPro" id="IPR038484">
    <property type="entry name" value="MucB/RseB_C_sf"/>
</dbReference>
<dbReference type="GO" id="GO:0030288">
    <property type="term" value="C:outer membrane-bounded periplasmic space"/>
    <property type="evidence" value="ECO:0007669"/>
    <property type="project" value="TreeGrafter"/>
</dbReference>
<evidence type="ECO:0000256" key="3">
    <source>
        <dbReference type="ARBA" id="ARBA00022729"/>
    </source>
</evidence>
<comment type="subcellular location">
    <subcellularLocation>
        <location evidence="1">Periplasm</location>
    </subcellularLocation>
</comment>
<comment type="similarity">
    <text evidence="2">Belongs to the RseB family.</text>
</comment>
<dbReference type="AlphaFoldDB" id="A0AAC9F791"/>
<evidence type="ECO:0000256" key="2">
    <source>
        <dbReference type="ARBA" id="ARBA00008150"/>
    </source>
</evidence>
<evidence type="ECO:0000259" key="7">
    <source>
        <dbReference type="Pfam" id="PF03888"/>
    </source>
</evidence>
<evidence type="ECO:0000256" key="1">
    <source>
        <dbReference type="ARBA" id="ARBA00004418"/>
    </source>
</evidence>
<accession>A0AAC9F791</accession>
<evidence type="ECO:0000256" key="4">
    <source>
        <dbReference type="ARBA" id="ARBA00022764"/>
    </source>
</evidence>
<proteinExistence type="inferred from homology"/>
<dbReference type="InterPro" id="IPR033436">
    <property type="entry name" value="MucB/RseB_C"/>
</dbReference>
<dbReference type="InterPro" id="IPR005588">
    <property type="entry name" value="MucB_RseB"/>
</dbReference>
<dbReference type="GeneID" id="56343017"/>
<dbReference type="PIRSF" id="PIRSF005427">
    <property type="entry name" value="RseB"/>
    <property type="match status" value="1"/>
</dbReference>
<dbReference type="GO" id="GO:0045152">
    <property type="term" value="F:antisigma factor binding"/>
    <property type="evidence" value="ECO:0007669"/>
    <property type="project" value="TreeGrafter"/>
</dbReference>
<dbReference type="CDD" id="cd16327">
    <property type="entry name" value="RseB"/>
    <property type="match status" value="1"/>
</dbReference>
<dbReference type="RefSeq" id="WP_012518955.1">
    <property type="nucleotide sequence ID" value="NZ_CAXGIV010000014.1"/>
</dbReference>
<evidence type="ECO:0000256" key="6">
    <source>
        <dbReference type="SAM" id="SignalP"/>
    </source>
</evidence>
<keyword evidence="4" id="KW-0574">Periplasm</keyword>
<feature type="domain" description="MucB/RseB C-terminal" evidence="8">
    <location>
        <begin position="269"/>
        <end position="363"/>
    </location>
</feature>
<feature type="chain" id="PRO_5042277310" evidence="6">
    <location>
        <begin position="23"/>
        <end position="368"/>
    </location>
</feature>
<protein>
    <submittedName>
        <fullName evidence="9">Sigma-E factor regulatory protein RseB</fullName>
    </submittedName>
</protein>
<dbReference type="Pfam" id="PF17188">
    <property type="entry name" value="MucB_RseB_C"/>
    <property type="match status" value="1"/>
</dbReference>
<evidence type="ECO:0000313" key="9">
    <source>
        <dbReference type="EMBL" id="AMJ79195.1"/>
    </source>
</evidence>
<reference evidence="9 10" key="1">
    <citation type="submission" date="2015-12" db="EMBL/GenBank/DDBJ databases">
        <title>Intraspecies pangenome expansion in the marine bacterium Alteromonas.</title>
        <authorList>
            <person name="Lopez-Perez M."/>
            <person name="Rodriguez-Valera F."/>
        </authorList>
    </citation>
    <scope>NUCLEOTIDE SEQUENCE [LARGE SCALE GENOMIC DNA]</scope>
    <source>
        <strain evidence="9 10">UM8</strain>
    </source>
</reference>
<evidence type="ECO:0000313" key="10">
    <source>
        <dbReference type="Proteomes" id="UP000061468"/>
    </source>
</evidence>